<dbReference type="PRINTS" id="PR01045">
    <property type="entry name" value="TRNASYNTHGB"/>
</dbReference>
<gene>
    <name evidence="10" type="primary">glyS</name>
    <name evidence="12" type="ORF">I0Q91_02965</name>
</gene>
<dbReference type="PROSITE" id="PS50861">
    <property type="entry name" value="AA_TRNA_LIGASE_II_GLYAB"/>
    <property type="match status" value="1"/>
</dbReference>
<evidence type="ECO:0000256" key="5">
    <source>
        <dbReference type="ARBA" id="ARBA00022741"/>
    </source>
</evidence>
<keyword evidence="4 10" id="KW-0436">Ligase</keyword>
<dbReference type="SUPFAM" id="SSF109604">
    <property type="entry name" value="HD-domain/PDEase-like"/>
    <property type="match status" value="1"/>
</dbReference>
<keyword evidence="8 10" id="KW-0030">Aminoacyl-tRNA synthetase</keyword>
<keyword evidence="6 10" id="KW-0067">ATP-binding</keyword>
<sequence>MSNKFVFELGTEEIPAKMVVNLRNNLLRLARESFKEELIEYDSLKTYSTPRRLVLFGQGLSDKQADREEVVRGPSVEIAFDDDGNPTKAGQGFARGQQMEVDDLVERDGYLYAEKVIEGEPTAEVLGRIIPDIVDKLPQPQKMRWGDNEYRFIRPIRWIMALLGEQVIEFELAGLKSNRFSNGHRFLGEAEFKIAKAGDYFERLKDESVIVDQDKREELILKQIDNILAENEEIYRSEGLLEEVVNLVEYPTAFKGSFKDEYLELPEEVLTTSMIEHQRYFPVIKEENLHSAFIGVRNGDSEKIENVIDGNEKVIRARLSDAVFFYNDDISKELDYFNERLNEIVYQEELGSLADKVDRLKKIAGQVAGLVNLTGNDRDNLIRAAKLAKFDLATSMVREFASLQGIMGAKYAAEAGETSEVARAIGQHYKPAGADDSLPESIEARLLSISDKIDDIVSNFYLGNIPTGSQDPFALRRKATGIIRIILDGRIALKLNSIVGIVGDLLEIDTKTEEKVFGFFKQRVENYFSENGIRYDVLDAALAVDFYDLQDLKNRLAAIMKFRNKDYDRFVKLLYGLQRCGNLAAQAEGLDEINSDLIKESEEKVLYDEYVKINDKIEAYFNNDDYYQALEEIAALKDMVDNFLDNIVVMVDDEEVRKNRIGLLERVASLIEPVMDINEIALDEN</sequence>
<dbReference type="Pfam" id="PF02092">
    <property type="entry name" value="tRNA_synt_2f"/>
    <property type="match status" value="1"/>
</dbReference>
<evidence type="ECO:0000313" key="12">
    <source>
        <dbReference type="EMBL" id="MBF8436031.1"/>
    </source>
</evidence>
<keyword evidence="7 10" id="KW-0648">Protein biosynthesis</keyword>
<dbReference type="PANTHER" id="PTHR30075">
    <property type="entry name" value="GLYCYL-TRNA SYNTHETASE"/>
    <property type="match status" value="1"/>
</dbReference>
<dbReference type="GO" id="GO:0004814">
    <property type="term" value="F:arginine-tRNA ligase activity"/>
    <property type="evidence" value="ECO:0007669"/>
    <property type="project" value="InterPro"/>
</dbReference>
<proteinExistence type="inferred from homology"/>
<dbReference type="NCBIfam" id="TIGR00211">
    <property type="entry name" value="glyS"/>
    <property type="match status" value="1"/>
</dbReference>
<comment type="catalytic activity">
    <reaction evidence="9 10">
        <text>tRNA(Gly) + glycine + ATP = glycyl-tRNA(Gly) + AMP + diphosphate</text>
        <dbReference type="Rhea" id="RHEA:16013"/>
        <dbReference type="Rhea" id="RHEA-COMP:9664"/>
        <dbReference type="Rhea" id="RHEA-COMP:9683"/>
        <dbReference type="ChEBI" id="CHEBI:30616"/>
        <dbReference type="ChEBI" id="CHEBI:33019"/>
        <dbReference type="ChEBI" id="CHEBI:57305"/>
        <dbReference type="ChEBI" id="CHEBI:78442"/>
        <dbReference type="ChEBI" id="CHEBI:78522"/>
        <dbReference type="ChEBI" id="CHEBI:456215"/>
        <dbReference type="EC" id="6.1.1.14"/>
    </reaction>
</comment>
<dbReference type="RefSeq" id="WP_270452776.1">
    <property type="nucleotide sequence ID" value="NZ_JADPIE010000001.1"/>
</dbReference>
<evidence type="ECO:0000256" key="2">
    <source>
        <dbReference type="ARBA" id="ARBA00008226"/>
    </source>
</evidence>
<evidence type="ECO:0000256" key="1">
    <source>
        <dbReference type="ARBA" id="ARBA00004496"/>
    </source>
</evidence>
<feature type="domain" description="DALR anticodon binding" evidence="11">
    <location>
        <begin position="573"/>
        <end position="677"/>
    </location>
</feature>
<comment type="subcellular location">
    <subcellularLocation>
        <location evidence="1 10">Cytoplasm</location>
    </subcellularLocation>
</comment>
<dbReference type="GO" id="GO:0005524">
    <property type="term" value="F:ATP binding"/>
    <property type="evidence" value="ECO:0007669"/>
    <property type="project" value="UniProtKB-UniRule"/>
</dbReference>
<dbReference type="Pfam" id="PF05746">
    <property type="entry name" value="DALR_1"/>
    <property type="match status" value="1"/>
</dbReference>
<comment type="similarity">
    <text evidence="2 10">Belongs to the class-II aminoacyl-tRNA synthetase family.</text>
</comment>
<dbReference type="InterPro" id="IPR015944">
    <property type="entry name" value="Gly-tRNA-synth_bsu"/>
</dbReference>
<dbReference type="PANTHER" id="PTHR30075:SF2">
    <property type="entry name" value="GLYCINE--TRNA LIGASE, CHLOROPLASTIC_MITOCHONDRIAL 2"/>
    <property type="match status" value="1"/>
</dbReference>
<evidence type="ECO:0000256" key="4">
    <source>
        <dbReference type="ARBA" id="ARBA00022598"/>
    </source>
</evidence>
<comment type="caution">
    <text evidence="12">The sequence shown here is derived from an EMBL/GenBank/DDBJ whole genome shotgun (WGS) entry which is preliminary data.</text>
</comment>
<dbReference type="AlphaFoldDB" id="A0A931F6X2"/>
<evidence type="ECO:0000256" key="3">
    <source>
        <dbReference type="ARBA" id="ARBA00022490"/>
    </source>
</evidence>
<evidence type="ECO:0000256" key="7">
    <source>
        <dbReference type="ARBA" id="ARBA00022917"/>
    </source>
</evidence>
<evidence type="ECO:0000256" key="6">
    <source>
        <dbReference type="ARBA" id="ARBA00022840"/>
    </source>
</evidence>
<accession>A0A931F6X2</accession>
<dbReference type="HAMAP" id="MF_00255">
    <property type="entry name" value="Gly_tRNA_synth_beta"/>
    <property type="match status" value="1"/>
</dbReference>
<dbReference type="GO" id="GO:0006420">
    <property type="term" value="P:arginyl-tRNA aminoacylation"/>
    <property type="evidence" value="ECO:0007669"/>
    <property type="project" value="InterPro"/>
</dbReference>
<evidence type="ECO:0000256" key="10">
    <source>
        <dbReference type="HAMAP-Rule" id="MF_00255"/>
    </source>
</evidence>
<evidence type="ECO:0000259" key="11">
    <source>
        <dbReference type="Pfam" id="PF05746"/>
    </source>
</evidence>
<keyword evidence="3 10" id="KW-0963">Cytoplasm</keyword>
<evidence type="ECO:0000313" key="13">
    <source>
        <dbReference type="Proteomes" id="UP000621436"/>
    </source>
</evidence>
<reference evidence="12" key="1">
    <citation type="submission" date="2020-11" db="EMBL/GenBank/DDBJ databases">
        <title>Halonatronomonas betainensis gen. nov., sp. nov. a novel haloalkaliphilic representative of the family Halanaerobiacae capable of betaine degradation.</title>
        <authorList>
            <person name="Boltyanskaya Y."/>
            <person name="Kevbrin V."/>
            <person name="Detkova E."/>
            <person name="Grouzdev D.S."/>
            <person name="Koziaeva V."/>
            <person name="Zhilina T."/>
        </authorList>
    </citation>
    <scope>NUCLEOTIDE SEQUENCE</scope>
    <source>
        <strain evidence="12">Z-7014</strain>
    </source>
</reference>
<keyword evidence="5 10" id="KW-0547">Nucleotide-binding</keyword>
<name>A0A931F6X2_9FIRM</name>
<dbReference type="InterPro" id="IPR006194">
    <property type="entry name" value="Gly-tRNA-synth_heterodimer"/>
</dbReference>
<dbReference type="EC" id="6.1.1.14" evidence="10"/>
<dbReference type="EMBL" id="JADPIE010000001">
    <property type="protein sequence ID" value="MBF8436031.1"/>
    <property type="molecule type" value="Genomic_DNA"/>
</dbReference>
<dbReference type="GO" id="GO:0005829">
    <property type="term" value="C:cytosol"/>
    <property type="evidence" value="ECO:0007669"/>
    <property type="project" value="TreeGrafter"/>
</dbReference>
<keyword evidence="13" id="KW-1185">Reference proteome</keyword>
<dbReference type="GO" id="GO:0006426">
    <property type="term" value="P:glycyl-tRNA aminoacylation"/>
    <property type="evidence" value="ECO:0007669"/>
    <property type="project" value="UniProtKB-UniRule"/>
</dbReference>
<evidence type="ECO:0000256" key="8">
    <source>
        <dbReference type="ARBA" id="ARBA00023146"/>
    </source>
</evidence>
<organism evidence="12 13">
    <name type="scientific">Halonatronomonas betaini</name>
    <dbReference type="NCBI Taxonomy" id="2778430"/>
    <lineage>
        <taxon>Bacteria</taxon>
        <taxon>Bacillati</taxon>
        <taxon>Bacillota</taxon>
        <taxon>Clostridia</taxon>
        <taxon>Halanaerobiales</taxon>
        <taxon>Halarsenatibacteraceae</taxon>
        <taxon>Halonatronomonas</taxon>
    </lineage>
</organism>
<dbReference type="GO" id="GO:0004820">
    <property type="term" value="F:glycine-tRNA ligase activity"/>
    <property type="evidence" value="ECO:0007669"/>
    <property type="project" value="UniProtKB-UniRule"/>
</dbReference>
<dbReference type="Proteomes" id="UP000621436">
    <property type="component" value="Unassembled WGS sequence"/>
</dbReference>
<comment type="subunit">
    <text evidence="10">Tetramer of two alpha and two beta subunits.</text>
</comment>
<dbReference type="InterPro" id="IPR008909">
    <property type="entry name" value="DALR_anticod-bd"/>
</dbReference>
<protein>
    <recommendedName>
        <fullName evidence="10">Glycine--tRNA ligase beta subunit</fullName>
        <ecNumber evidence="10">6.1.1.14</ecNumber>
    </recommendedName>
    <alternativeName>
        <fullName evidence="10">Glycyl-tRNA synthetase beta subunit</fullName>
        <shortName evidence="10">GlyRS</shortName>
    </alternativeName>
</protein>
<evidence type="ECO:0000256" key="9">
    <source>
        <dbReference type="ARBA" id="ARBA00047937"/>
    </source>
</evidence>